<evidence type="ECO:0000313" key="2">
    <source>
        <dbReference type="Proteomes" id="UP001165121"/>
    </source>
</evidence>
<evidence type="ECO:0000313" key="1">
    <source>
        <dbReference type="EMBL" id="GMF37855.1"/>
    </source>
</evidence>
<comment type="caution">
    <text evidence="1">The sequence shown here is derived from an EMBL/GenBank/DDBJ whole genome shotgun (WGS) entry which is preliminary data.</text>
</comment>
<dbReference type="PANTHER" id="PTHR37067:SF3">
    <property type="entry name" value="PX DOMAIN-CONTAINING PROTEIN"/>
    <property type="match status" value="1"/>
</dbReference>
<name>A0A9W6XG33_9STRA</name>
<protein>
    <submittedName>
        <fullName evidence="1">Unnamed protein product</fullName>
    </submittedName>
</protein>
<keyword evidence="2" id="KW-1185">Reference proteome</keyword>
<dbReference type="PANTHER" id="PTHR37067">
    <property type="entry name" value="PX DOMAIN-CONTAINING PROTEIN"/>
    <property type="match status" value="1"/>
</dbReference>
<accession>A0A9W6XG33</accession>
<dbReference type="OrthoDB" id="129241at2759"/>
<organism evidence="1 2">
    <name type="scientific">Phytophthora fragariaefolia</name>
    <dbReference type="NCBI Taxonomy" id="1490495"/>
    <lineage>
        <taxon>Eukaryota</taxon>
        <taxon>Sar</taxon>
        <taxon>Stramenopiles</taxon>
        <taxon>Oomycota</taxon>
        <taxon>Peronosporomycetes</taxon>
        <taxon>Peronosporales</taxon>
        <taxon>Peronosporaceae</taxon>
        <taxon>Phytophthora</taxon>
    </lineage>
</organism>
<sequence>MVRVVKKPPGFKETHASKYGLKISARASNNSKATSVMCLFCSSFGREVKPGCLRKPTARLKVFQKFQTKLYTSHIEGQHPEEWGDSSPLFFDLNKSIVEVIIGDLLFHPDDVDGISHERALALFEAVGKDGEAVKDVSEAVRYIARVKNHRQFSLLVKFIACGASFRQAALQIECVKVETDIGDYGGCSDAVAANYARVGCAQSLQLLAECMSQVWAFSLAFDGSTHQGMSYLDVRLRFGRGNRLHSFHLLAIPLFERHTGANMFEVLVTFLDAMSSRWKNAVIAVSSDGAANMTGKVGGLPTNFKSMKLLVTSSYSFKELIARKNLFAKW</sequence>
<gene>
    <name evidence="1" type="ORF">Pfra01_001073200</name>
</gene>
<dbReference type="AlphaFoldDB" id="A0A9W6XG33"/>
<dbReference type="EMBL" id="BSXT01001043">
    <property type="protein sequence ID" value="GMF37855.1"/>
    <property type="molecule type" value="Genomic_DNA"/>
</dbReference>
<proteinExistence type="predicted"/>
<reference evidence="1" key="1">
    <citation type="submission" date="2023-04" db="EMBL/GenBank/DDBJ databases">
        <title>Phytophthora fragariaefolia NBRC 109709.</title>
        <authorList>
            <person name="Ichikawa N."/>
            <person name="Sato H."/>
            <person name="Tonouchi N."/>
        </authorList>
    </citation>
    <scope>NUCLEOTIDE SEQUENCE</scope>
    <source>
        <strain evidence="1">NBRC 109709</strain>
    </source>
</reference>
<dbReference type="Proteomes" id="UP001165121">
    <property type="component" value="Unassembled WGS sequence"/>
</dbReference>